<dbReference type="InterPro" id="IPR019734">
    <property type="entry name" value="TPR_rpt"/>
</dbReference>
<name>A0A2M9XYN8_9LEPT</name>
<protein>
    <submittedName>
        <fullName evidence="4">Tetratricopeptide repeat protein</fullName>
    </submittedName>
</protein>
<evidence type="ECO:0000313" key="5">
    <source>
        <dbReference type="Proteomes" id="UP000297891"/>
    </source>
</evidence>
<sequence length="74" mass="8564">MIVSDKMKAVLVHYNQALSLYKSRKFAEAKEEFKKGLAIHPEDGPSKLYIERCDDYIADPPPEDWDGVYNMKTK</sequence>
<dbReference type="InterPro" id="IPR011990">
    <property type="entry name" value="TPR-like_helical_dom_sf"/>
</dbReference>
<dbReference type="AlphaFoldDB" id="A0A2M9XYN8"/>
<accession>A0A2M9XYN8</accession>
<dbReference type="Proteomes" id="UP000297891">
    <property type="component" value="Unassembled WGS sequence"/>
</dbReference>
<organism evidence="4 5">
    <name type="scientific">Leptospira brenneri</name>
    <dbReference type="NCBI Taxonomy" id="2023182"/>
    <lineage>
        <taxon>Bacteria</taxon>
        <taxon>Pseudomonadati</taxon>
        <taxon>Spirochaetota</taxon>
        <taxon>Spirochaetia</taxon>
        <taxon>Leptospirales</taxon>
        <taxon>Leptospiraceae</taxon>
        <taxon>Leptospira</taxon>
    </lineage>
</organism>
<reference evidence="4" key="1">
    <citation type="journal article" date="2019" name="PLoS Negl. Trop. Dis.">
        <title>Revisiting the worldwide diversity of Leptospira species in the environment.</title>
        <authorList>
            <person name="Vincent A.T."/>
            <person name="Schiettekatte O."/>
            <person name="Bourhy P."/>
            <person name="Veyrier F.J."/>
            <person name="Picardeau M."/>
        </authorList>
    </citation>
    <scope>NUCLEOTIDE SEQUENCE [LARGE SCALE GENOMIC DNA]</scope>
    <source>
        <strain evidence="4">201800277</strain>
    </source>
</reference>
<dbReference type="OrthoDB" id="342059at2"/>
<gene>
    <name evidence="4" type="ORF">EHQ30_02010</name>
</gene>
<evidence type="ECO:0000313" key="4">
    <source>
        <dbReference type="EMBL" id="TGK95438.1"/>
    </source>
</evidence>
<keyword evidence="1" id="KW-0677">Repeat</keyword>
<evidence type="ECO:0000256" key="1">
    <source>
        <dbReference type="ARBA" id="ARBA00022737"/>
    </source>
</evidence>
<keyword evidence="5" id="KW-1185">Reference proteome</keyword>
<dbReference type="Gene3D" id="1.25.40.10">
    <property type="entry name" value="Tetratricopeptide repeat domain"/>
    <property type="match status" value="1"/>
</dbReference>
<dbReference type="PROSITE" id="PS50005">
    <property type="entry name" value="TPR"/>
    <property type="match status" value="1"/>
</dbReference>
<proteinExistence type="predicted"/>
<comment type="caution">
    <text evidence="4">The sequence shown here is derived from an EMBL/GenBank/DDBJ whole genome shotgun (WGS) entry which is preliminary data.</text>
</comment>
<dbReference type="SUPFAM" id="SSF48452">
    <property type="entry name" value="TPR-like"/>
    <property type="match status" value="1"/>
</dbReference>
<keyword evidence="2 3" id="KW-0802">TPR repeat</keyword>
<dbReference type="InterPro" id="IPR013105">
    <property type="entry name" value="TPR_2"/>
</dbReference>
<evidence type="ECO:0000256" key="2">
    <source>
        <dbReference type="ARBA" id="ARBA00022803"/>
    </source>
</evidence>
<evidence type="ECO:0000256" key="3">
    <source>
        <dbReference type="PROSITE-ProRule" id="PRU00339"/>
    </source>
</evidence>
<dbReference type="Pfam" id="PF07719">
    <property type="entry name" value="TPR_2"/>
    <property type="match status" value="1"/>
</dbReference>
<feature type="repeat" description="TPR" evidence="3">
    <location>
        <begin position="10"/>
        <end position="43"/>
    </location>
</feature>
<dbReference type="SMART" id="SM00028">
    <property type="entry name" value="TPR"/>
    <property type="match status" value="1"/>
</dbReference>
<dbReference type="EMBL" id="RQFP01000001">
    <property type="protein sequence ID" value="TGK95438.1"/>
    <property type="molecule type" value="Genomic_DNA"/>
</dbReference>